<keyword evidence="3" id="KW-0511">Multifunctional enzyme</keyword>
<dbReference type="FunFam" id="1.10.1040.50:FF:000006">
    <property type="entry name" value="Peroxisomal bifunctional enzyme"/>
    <property type="match status" value="1"/>
</dbReference>
<comment type="caution">
    <text evidence="5">The sequence shown here is derived from an EMBL/GenBank/DDBJ whole genome shotgun (WGS) entry which is preliminary data.</text>
</comment>
<evidence type="ECO:0000259" key="4">
    <source>
        <dbReference type="Pfam" id="PF00725"/>
    </source>
</evidence>
<keyword evidence="2" id="KW-0456">Lyase</keyword>
<dbReference type="Gene3D" id="1.10.1040.50">
    <property type="match status" value="1"/>
</dbReference>
<dbReference type="PANTHER" id="PTHR23309:SF49">
    <property type="entry name" value="PEROXISOMAL BIFUNCTIONAL ENZYME"/>
    <property type="match status" value="1"/>
</dbReference>
<dbReference type="Pfam" id="PF00725">
    <property type="entry name" value="3HCDH"/>
    <property type="match status" value="2"/>
</dbReference>
<feature type="domain" description="3-hydroxyacyl-CoA dehydrogenase C-terminal" evidence="4">
    <location>
        <begin position="182"/>
        <end position="267"/>
    </location>
</feature>
<sequence length="285" mass="32001">MISGLGAKCFFNLSVRASKESETGLSGASNSSIAVLVKTSYGFVGNRTHHCFGAEANFLVEEGCLPQDIDKVLEDFGMPMGPFKVSDLAGIDVGWRIRQEVAKSAGLKLTLETRYHNGERVSTLGDTLFQMGRYGIKTGKGWYKYDPSSQRRPVPDSDVTDMILVHCSKMGLQRRNVPPQEVIERCLFAAVNECFRVLEERVAEKPEDIDVIWQYGFSFPRYAGGPMFYASQVGLKKVFEKVCFFHEKFPYSSHWVPSDLLKKLASHSVEIPMNKWTEFVNGSKL</sequence>
<evidence type="ECO:0000256" key="3">
    <source>
        <dbReference type="ARBA" id="ARBA00023268"/>
    </source>
</evidence>
<keyword evidence="1" id="KW-0413">Isomerase</keyword>
<dbReference type="InterPro" id="IPR006108">
    <property type="entry name" value="3HC_DH_C"/>
</dbReference>
<dbReference type="InterPro" id="IPR008927">
    <property type="entry name" value="6-PGluconate_DH-like_C_sf"/>
</dbReference>
<dbReference type="GO" id="GO:0016853">
    <property type="term" value="F:isomerase activity"/>
    <property type="evidence" value="ECO:0007669"/>
    <property type="project" value="UniProtKB-KW"/>
</dbReference>
<name>A0AAE1B906_9GAST</name>
<dbReference type="Proteomes" id="UP001283361">
    <property type="component" value="Unassembled WGS sequence"/>
</dbReference>
<evidence type="ECO:0000256" key="2">
    <source>
        <dbReference type="ARBA" id="ARBA00023239"/>
    </source>
</evidence>
<gene>
    <name evidence="5" type="ORF">RRG08_028376</name>
</gene>
<evidence type="ECO:0000313" key="5">
    <source>
        <dbReference type="EMBL" id="KAK3801908.1"/>
    </source>
</evidence>
<dbReference type="EMBL" id="JAWDGP010000276">
    <property type="protein sequence ID" value="KAK3801908.1"/>
    <property type="molecule type" value="Genomic_DNA"/>
</dbReference>
<evidence type="ECO:0000313" key="6">
    <source>
        <dbReference type="Proteomes" id="UP001283361"/>
    </source>
</evidence>
<proteinExistence type="predicted"/>
<dbReference type="GO" id="GO:0003857">
    <property type="term" value="F:(3S)-3-hydroxyacyl-CoA dehydrogenase (NAD+) activity"/>
    <property type="evidence" value="ECO:0007669"/>
    <property type="project" value="TreeGrafter"/>
</dbReference>
<dbReference type="GO" id="GO:0006635">
    <property type="term" value="P:fatty acid beta-oxidation"/>
    <property type="evidence" value="ECO:0007669"/>
    <property type="project" value="TreeGrafter"/>
</dbReference>
<evidence type="ECO:0000256" key="1">
    <source>
        <dbReference type="ARBA" id="ARBA00023235"/>
    </source>
</evidence>
<reference evidence="5" key="1">
    <citation type="journal article" date="2023" name="G3 (Bethesda)">
        <title>A reference genome for the long-term kleptoplast-retaining sea slug Elysia crispata morphotype clarki.</title>
        <authorList>
            <person name="Eastman K.E."/>
            <person name="Pendleton A.L."/>
            <person name="Shaikh M.A."/>
            <person name="Suttiyut T."/>
            <person name="Ogas R."/>
            <person name="Tomko P."/>
            <person name="Gavelis G."/>
            <person name="Widhalm J.R."/>
            <person name="Wisecaver J.H."/>
        </authorList>
    </citation>
    <scope>NUCLEOTIDE SEQUENCE</scope>
    <source>
        <strain evidence="5">ECLA1</strain>
    </source>
</reference>
<dbReference type="GO" id="GO:0016829">
    <property type="term" value="F:lyase activity"/>
    <property type="evidence" value="ECO:0007669"/>
    <property type="project" value="UniProtKB-KW"/>
</dbReference>
<dbReference type="SUPFAM" id="SSF48179">
    <property type="entry name" value="6-phosphogluconate dehydrogenase C-terminal domain-like"/>
    <property type="match status" value="2"/>
</dbReference>
<organism evidence="5 6">
    <name type="scientific">Elysia crispata</name>
    <name type="common">lettuce slug</name>
    <dbReference type="NCBI Taxonomy" id="231223"/>
    <lineage>
        <taxon>Eukaryota</taxon>
        <taxon>Metazoa</taxon>
        <taxon>Spiralia</taxon>
        <taxon>Lophotrochozoa</taxon>
        <taxon>Mollusca</taxon>
        <taxon>Gastropoda</taxon>
        <taxon>Heterobranchia</taxon>
        <taxon>Euthyneura</taxon>
        <taxon>Panpulmonata</taxon>
        <taxon>Sacoglossa</taxon>
        <taxon>Placobranchoidea</taxon>
        <taxon>Plakobranchidae</taxon>
        <taxon>Elysia</taxon>
    </lineage>
</organism>
<dbReference type="AlphaFoldDB" id="A0AAE1B906"/>
<keyword evidence="6" id="KW-1185">Reference proteome</keyword>
<accession>A0AAE1B906</accession>
<feature type="domain" description="3-hydroxyacyl-CoA dehydrogenase C-terminal" evidence="4">
    <location>
        <begin position="42"/>
        <end position="145"/>
    </location>
</feature>
<protein>
    <recommendedName>
        <fullName evidence="4">3-hydroxyacyl-CoA dehydrogenase C-terminal domain-containing protein</fullName>
    </recommendedName>
</protein>
<dbReference type="PANTHER" id="PTHR23309">
    <property type="entry name" value="3-HYDROXYACYL-COA DEHYROGENASE"/>
    <property type="match status" value="1"/>
</dbReference>
<dbReference type="GO" id="GO:0005777">
    <property type="term" value="C:peroxisome"/>
    <property type="evidence" value="ECO:0007669"/>
    <property type="project" value="TreeGrafter"/>
</dbReference>